<evidence type="ECO:0000313" key="6">
    <source>
        <dbReference type="EMBL" id="CAG8838392.1"/>
    </source>
</evidence>
<dbReference type="PANTHER" id="PTHR46481">
    <property type="entry name" value="ZINC FINGER BED DOMAIN-CONTAINING PROTEIN 4"/>
    <property type="match status" value="1"/>
</dbReference>
<dbReference type="PANTHER" id="PTHR46481:SF10">
    <property type="entry name" value="ZINC FINGER BED DOMAIN-CONTAINING PROTEIN 39"/>
    <property type="match status" value="1"/>
</dbReference>
<dbReference type="Proteomes" id="UP000789759">
    <property type="component" value="Unassembled WGS sequence"/>
</dbReference>
<keyword evidence="2" id="KW-0479">Metal-binding</keyword>
<dbReference type="GO" id="GO:0005634">
    <property type="term" value="C:nucleus"/>
    <property type="evidence" value="ECO:0007669"/>
    <property type="project" value="UniProtKB-SubCell"/>
</dbReference>
<dbReference type="AlphaFoldDB" id="A0A9N9PM19"/>
<evidence type="ECO:0000256" key="1">
    <source>
        <dbReference type="ARBA" id="ARBA00004123"/>
    </source>
</evidence>
<evidence type="ECO:0000256" key="5">
    <source>
        <dbReference type="ARBA" id="ARBA00023242"/>
    </source>
</evidence>
<keyword evidence="7" id="KW-1185">Reference proteome</keyword>
<feature type="non-terminal residue" evidence="6">
    <location>
        <position position="163"/>
    </location>
</feature>
<evidence type="ECO:0000313" key="7">
    <source>
        <dbReference type="Proteomes" id="UP000789759"/>
    </source>
</evidence>
<feature type="non-terminal residue" evidence="6">
    <location>
        <position position="1"/>
    </location>
</feature>
<dbReference type="InterPro" id="IPR052035">
    <property type="entry name" value="ZnF_BED_domain_contain"/>
</dbReference>
<dbReference type="EMBL" id="CAJVQA010084047">
    <property type="protein sequence ID" value="CAG8838392.1"/>
    <property type="molecule type" value="Genomic_DNA"/>
</dbReference>
<organism evidence="6 7">
    <name type="scientific">Cetraspora pellucida</name>
    <dbReference type="NCBI Taxonomy" id="1433469"/>
    <lineage>
        <taxon>Eukaryota</taxon>
        <taxon>Fungi</taxon>
        <taxon>Fungi incertae sedis</taxon>
        <taxon>Mucoromycota</taxon>
        <taxon>Glomeromycotina</taxon>
        <taxon>Glomeromycetes</taxon>
        <taxon>Diversisporales</taxon>
        <taxon>Gigasporaceae</taxon>
        <taxon>Cetraspora</taxon>
    </lineage>
</organism>
<gene>
    <name evidence="6" type="ORF">CPELLU_LOCUS21706</name>
</gene>
<dbReference type="GO" id="GO:0008270">
    <property type="term" value="F:zinc ion binding"/>
    <property type="evidence" value="ECO:0007669"/>
    <property type="project" value="UniProtKB-KW"/>
</dbReference>
<sequence length="163" mass="18873">QKTKDRNTKKQQTTLSEMIKSNTSHKGNRRKEIIKGVIKWILLDNQPLSAPRKKGFRCMMEIIDPKFCPPSNKLIKNKIMLYYLRNVNLLRQEIASSCETAAITADLWTSCNNQDSIGVTCHWVTPNWSLYSVLLCCEKLPYPHTAESIHQFLLNKCTEFNLE</sequence>
<accession>A0A9N9PM19</accession>
<comment type="subcellular location">
    <subcellularLocation>
        <location evidence="1">Nucleus</location>
    </subcellularLocation>
</comment>
<keyword evidence="4" id="KW-0862">Zinc</keyword>
<dbReference type="OrthoDB" id="2368854at2759"/>
<dbReference type="SUPFAM" id="SSF140996">
    <property type="entry name" value="Hermes dimerisation domain"/>
    <property type="match status" value="1"/>
</dbReference>
<protein>
    <submittedName>
        <fullName evidence="6">4239_t:CDS:1</fullName>
    </submittedName>
</protein>
<reference evidence="6" key="1">
    <citation type="submission" date="2021-06" db="EMBL/GenBank/DDBJ databases">
        <authorList>
            <person name="Kallberg Y."/>
            <person name="Tangrot J."/>
            <person name="Rosling A."/>
        </authorList>
    </citation>
    <scope>NUCLEOTIDE SEQUENCE</scope>
    <source>
        <strain evidence="6">FL966</strain>
    </source>
</reference>
<proteinExistence type="predicted"/>
<keyword evidence="3" id="KW-0863">Zinc-finger</keyword>
<comment type="caution">
    <text evidence="6">The sequence shown here is derived from an EMBL/GenBank/DDBJ whole genome shotgun (WGS) entry which is preliminary data.</text>
</comment>
<name>A0A9N9PM19_9GLOM</name>
<keyword evidence="5" id="KW-0539">Nucleus</keyword>
<dbReference type="SUPFAM" id="SSF53098">
    <property type="entry name" value="Ribonuclease H-like"/>
    <property type="match status" value="1"/>
</dbReference>
<evidence type="ECO:0000256" key="3">
    <source>
        <dbReference type="ARBA" id="ARBA00022771"/>
    </source>
</evidence>
<evidence type="ECO:0000256" key="4">
    <source>
        <dbReference type="ARBA" id="ARBA00022833"/>
    </source>
</evidence>
<evidence type="ECO:0000256" key="2">
    <source>
        <dbReference type="ARBA" id="ARBA00022723"/>
    </source>
</evidence>
<dbReference type="InterPro" id="IPR012337">
    <property type="entry name" value="RNaseH-like_sf"/>
</dbReference>